<dbReference type="EMBL" id="JBANRG010000105">
    <property type="protein sequence ID" value="KAK7435539.1"/>
    <property type="molecule type" value="Genomic_DNA"/>
</dbReference>
<comment type="caution">
    <text evidence="2">The sequence shown here is derived from an EMBL/GenBank/DDBJ whole genome shotgun (WGS) entry which is preliminary data.</text>
</comment>
<evidence type="ECO:0000313" key="2">
    <source>
        <dbReference type="EMBL" id="KAK7435539.1"/>
    </source>
</evidence>
<feature type="compositionally biased region" description="Basic and acidic residues" evidence="1">
    <location>
        <begin position="105"/>
        <end position="114"/>
    </location>
</feature>
<protein>
    <submittedName>
        <fullName evidence="2">Uncharacterized protein</fullName>
    </submittedName>
</protein>
<feature type="compositionally biased region" description="Basic residues" evidence="1">
    <location>
        <begin position="115"/>
        <end position="124"/>
    </location>
</feature>
<keyword evidence="3" id="KW-1185">Reference proteome</keyword>
<name>A0ABR1IPA1_9AGAR</name>
<feature type="region of interest" description="Disordered" evidence="1">
    <location>
        <begin position="97"/>
        <end position="137"/>
    </location>
</feature>
<gene>
    <name evidence="2" type="ORF">VKT23_019590</name>
</gene>
<dbReference type="Proteomes" id="UP001498398">
    <property type="component" value="Unassembled WGS sequence"/>
</dbReference>
<evidence type="ECO:0000313" key="3">
    <source>
        <dbReference type="Proteomes" id="UP001498398"/>
    </source>
</evidence>
<proteinExistence type="predicted"/>
<sequence length="137" mass="15945">MTKPPKAKSILQARKAISTKEKRQPPKPKHAGRGYFQGGPLELLEESFVDYMKISGNRENFWDELKGKWLKKYPSNLTKEERARVLELKKRLHLDGLADDNEDGNLEKMLMEKPRKGRRTHRTMKAAMKNPSALQMR</sequence>
<reference evidence="2 3" key="1">
    <citation type="submission" date="2024-01" db="EMBL/GenBank/DDBJ databases">
        <title>A draft genome for the cacao thread blight pathogen Marasmiellus scandens.</title>
        <authorList>
            <person name="Baruah I.K."/>
            <person name="Leung J."/>
            <person name="Bukari Y."/>
            <person name="Amoako-Attah I."/>
            <person name="Meinhardt L.W."/>
            <person name="Bailey B.A."/>
            <person name="Cohen S.P."/>
        </authorList>
    </citation>
    <scope>NUCLEOTIDE SEQUENCE [LARGE SCALE GENOMIC DNA]</scope>
    <source>
        <strain evidence="2 3">GH-19</strain>
    </source>
</reference>
<organism evidence="2 3">
    <name type="scientific">Marasmiellus scandens</name>
    <dbReference type="NCBI Taxonomy" id="2682957"/>
    <lineage>
        <taxon>Eukaryota</taxon>
        <taxon>Fungi</taxon>
        <taxon>Dikarya</taxon>
        <taxon>Basidiomycota</taxon>
        <taxon>Agaricomycotina</taxon>
        <taxon>Agaricomycetes</taxon>
        <taxon>Agaricomycetidae</taxon>
        <taxon>Agaricales</taxon>
        <taxon>Marasmiineae</taxon>
        <taxon>Omphalotaceae</taxon>
        <taxon>Marasmiellus</taxon>
    </lineage>
</organism>
<accession>A0ABR1IPA1</accession>
<evidence type="ECO:0000256" key="1">
    <source>
        <dbReference type="SAM" id="MobiDB-lite"/>
    </source>
</evidence>
<feature type="region of interest" description="Disordered" evidence="1">
    <location>
        <begin position="16"/>
        <end position="37"/>
    </location>
</feature>